<evidence type="ECO:0000313" key="4">
    <source>
        <dbReference type="Proteomes" id="UP000220246"/>
    </source>
</evidence>
<feature type="compositionally biased region" description="Polar residues" evidence="1">
    <location>
        <begin position="40"/>
        <end position="49"/>
    </location>
</feature>
<feature type="compositionally biased region" description="Low complexity" evidence="1">
    <location>
        <begin position="20"/>
        <end position="39"/>
    </location>
</feature>
<feature type="region of interest" description="Disordered" evidence="1">
    <location>
        <begin position="20"/>
        <end position="118"/>
    </location>
</feature>
<keyword evidence="2" id="KW-0732">Signal</keyword>
<gene>
    <name evidence="3" type="ORF">CRM82_20270</name>
</gene>
<feature type="chain" id="PRO_5012540791" description="DUF2782 domain-containing protein" evidence="2">
    <location>
        <begin position="20"/>
        <end position="118"/>
    </location>
</feature>
<dbReference type="STRING" id="1219032.GCA_001515545_02168"/>
<name>A0A2A7UZD7_COMTR</name>
<feature type="signal peptide" evidence="2">
    <location>
        <begin position="1"/>
        <end position="19"/>
    </location>
</feature>
<evidence type="ECO:0000256" key="1">
    <source>
        <dbReference type="SAM" id="MobiDB-lite"/>
    </source>
</evidence>
<protein>
    <recommendedName>
        <fullName evidence="5">DUF2782 domain-containing protein</fullName>
    </recommendedName>
</protein>
<sequence>MRAPILFSIAVLASAVAWAQPSSEAAPAAAPAPAGQPQQDNSAAPSRQNQRIERIREEDAGSRVDELRVGGQTQSINVQPKVGNMPSYEVKPGNAARDGVNQNGNDGTNGRRVWNLKF</sequence>
<proteinExistence type="predicted"/>
<comment type="caution">
    <text evidence="3">The sequence shown here is derived from an EMBL/GenBank/DDBJ whole genome shotgun (WGS) entry which is preliminary data.</text>
</comment>
<dbReference type="AlphaFoldDB" id="A0A2A7UZD7"/>
<organism evidence="3 4">
    <name type="scientific">Comamonas terrigena</name>
    <dbReference type="NCBI Taxonomy" id="32013"/>
    <lineage>
        <taxon>Bacteria</taxon>
        <taxon>Pseudomonadati</taxon>
        <taxon>Pseudomonadota</taxon>
        <taxon>Betaproteobacteria</taxon>
        <taxon>Burkholderiales</taxon>
        <taxon>Comamonadaceae</taxon>
        <taxon>Comamonas</taxon>
    </lineage>
</organism>
<dbReference type="GeneID" id="80802972"/>
<reference evidence="4" key="1">
    <citation type="submission" date="2017-09" db="EMBL/GenBank/DDBJ databases">
        <title>FDA dAtabase for Regulatory Grade micrObial Sequences (FDA-ARGOS): Supporting development and validation of Infectious Disease Dx tests.</title>
        <authorList>
            <person name="Minogue T."/>
            <person name="Wolcott M."/>
            <person name="Wasieloski L."/>
            <person name="Aguilar W."/>
            <person name="Moore D."/>
            <person name="Tallon L."/>
            <person name="Sadzewicz L."/>
            <person name="Ott S."/>
            <person name="Zhao X."/>
            <person name="Nagaraj S."/>
            <person name="Vavikolanu K."/>
            <person name="Aluvathingal J."/>
            <person name="Nadendla S."/>
            <person name="Sichtig H."/>
        </authorList>
    </citation>
    <scope>NUCLEOTIDE SEQUENCE [LARGE SCALE GENOMIC DNA]</scope>
    <source>
        <strain evidence="4">FDAARGOS_394</strain>
    </source>
</reference>
<accession>A0A2A7UZD7</accession>
<dbReference type="Proteomes" id="UP000220246">
    <property type="component" value="Unassembled WGS sequence"/>
</dbReference>
<evidence type="ECO:0000256" key="2">
    <source>
        <dbReference type="SAM" id="SignalP"/>
    </source>
</evidence>
<feature type="compositionally biased region" description="Basic and acidic residues" evidence="1">
    <location>
        <begin position="50"/>
        <end position="68"/>
    </location>
</feature>
<evidence type="ECO:0000313" key="3">
    <source>
        <dbReference type="EMBL" id="PEH90623.1"/>
    </source>
</evidence>
<keyword evidence="4" id="KW-1185">Reference proteome</keyword>
<dbReference type="RefSeq" id="WP_066537275.1">
    <property type="nucleotide sequence ID" value="NZ_DALZQJ010000008.1"/>
</dbReference>
<dbReference type="EMBL" id="PDEA01000001">
    <property type="protein sequence ID" value="PEH90623.1"/>
    <property type="molecule type" value="Genomic_DNA"/>
</dbReference>
<evidence type="ECO:0008006" key="5">
    <source>
        <dbReference type="Google" id="ProtNLM"/>
    </source>
</evidence>
<dbReference type="OrthoDB" id="8688876at2"/>